<gene>
    <name evidence="1" type="ORF">SBAD_LOCUS12310</name>
</gene>
<name>A0A183J8W2_9BILA</name>
<evidence type="ECO:0000313" key="2">
    <source>
        <dbReference type="Proteomes" id="UP000270296"/>
    </source>
</evidence>
<dbReference type="WBParaSite" id="SBAD_0001271601-mRNA-1">
    <property type="protein sequence ID" value="SBAD_0001271601-mRNA-1"/>
    <property type="gene ID" value="SBAD_0001271601"/>
</dbReference>
<reference evidence="3" key="1">
    <citation type="submission" date="2016-06" db="UniProtKB">
        <authorList>
            <consortium name="WormBaseParasite"/>
        </authorList>
    </citation>
    <scope>IDENTIFICATION</scope>
</reference>
<evidence type="ECO:0000313" key="1">
    <source>
        <dbReference type="EMBL" id="VDP47248.1"/>
    </source>
</evidence>
<accession>A0A183J8W2</accession>
<sequence length="155" mass="17655">MALPSAGSPINGLSSLFRFFHQHNIRMISRYFFFSSNKIKIPRTEAPQCAFFIPVEVTVVASECEKVGVINLILVAAREVVLKSGIEQMRDAVNEIEVWLDKFDAFLCTNAGMKVRTLITTCHYIIIFSQDFLMMSYLAELTKTQLLLHEKLLSF</sequence>
<dbReference type="EMBL" id="UZAM01017439">
    <property type="protein sequence ID" value="VDP47248.1"/>
    <property type="molecule type" value="Genomic_DNA"/>
</dbReference>
<protein>
    <submittedName>
        <fullName evidence="3">DHC_N1 domain-containing protein</fullName>
    </submittedName>
</protein>
<proteinExistence type="predicted"/>
<dbReference type="Proteomes" id="UP000270296">
    <property type="component" value="Unassembled WGS sequence"/>
</dbReference>
<organism evidence="3">
    <name type="scientific">Soboliphyme baturini</name>
    <dbReference type="NCBI Taxonomy" id="241478"/>
    <lineage>
        <taxon>Eukaryota</taxon>
        <taxon>Metazoa</taxon>
        <taxon>Ecdysozoa</taxon>
        <taxon>Nematoda</taxon>
        <taxon>Enoplea</taxon>
        <taxon>Dorylaimia</taxon>
        <taxon>Dioctophymatida</taxon>
        <taxon>Dioctophymatoidea</taxon>
        <taxon>Soboliphymatidae</taxon>
        <taxon>Soboliphyme</taxon>
    </lineage>
</organism>
<dbReference type="AlphaFoldDB" id="A0A183J8W2"/>
<evidence type="ECO:0000313" key="3">
    <source>
        <dbReference type="WBParaSite" id="SBAD_0001271601-mRNA-1"/>
    </source>
</evidence>
<keyword evidence="2" id="KW-1185">Reference proteome</keyword>
<reference evidence="1 2" key="2">
    <citation type="submission" date="2018-11" db="EMBL/GenBank/DDBJ databases">
        <authorList>
            <consortium name="Pathogen Informatics"/>
        </authorList>
    </citation>
    <scope>NUCLEOTIDE SEQUENCE [LARGE SCALE GENOMIC DNA]</scope>
</reference>
<dbReference type="OrthoDB" id="25498at2759"/>